<dbReference type="PROSITE" id="PS51832">
    <property type="entry name" value="HD_GYP"/>
    <property type="match status" value="1"/>
</dbReference>
<comment type="caution">
    <text evidence="2">The sequence shown here is derived from an EMBL/GenBank/DDBJ whole genome shotgun (WGS) entry which is preliminary data.</text>
</comment>
<reference evidence="2" key="1">
    <citation type="submission" date="2020-11" db="EMBL/GenBank/DDBJ databases">
        <title>Halonatronomonas betainensis gen. nov., sp. nov. a novel haloalkaliphilic representative of the family Halanaerobiacae capable of betaine degradation.</title>
        <authorList>
            <person name="Boltyanskaya Y."/>
            <person name="Kevbrin V."/>
            <person name="Detkova E."/>
            <person name="Grouzdev D.S."/>
            <person name="Koziaeva V."/>
            <person name="Zhilina T."/>
        </authorList>
    </citation>
    <scope>NUCLEOTIDE SEQUENCE</scope>
    <source>
        <strain evidence="2">Z-7014</strain>
    </source>
</reference>
<evidence type="ECO:0000259" key="1">
    <source>
        <dbReference type="PROSITE" id="PS51832"/>
    </source>
</evidence>
<organism evidence="2 3">
    <name type="scientific">Halonatronomonas betaini</name>
    <dbReference type="NCBI Taxonomy" id="2778430"/>
    <lineage>
        <taxon>Bacteria</taxon>
        <taxon>Bacillati</taxon>
        <taxon>Bacillota</taxon>
        <taxon>Clostridia</taxon>
        <taxon>Halanaerobiales</taxon>
        <taxon>Halarsenatibacteraceae</taxon>
        <taxon>Halonatronomonas</taxon>
    </lineage>
</organism>
<dbReference type="InterPro" id="IPR037522">
    <property type="entry name" value="HD_GYP_dom"/>
</dbReference>
<sequence length="366" mass="42092">MTEIKTNDTRRKNIRVDELEPGMKIAGDIEFDFGGILIPAGTILDKRKINKLKKLGTKYVYIFDEDADSIKENYDRISNTVENYNRSLSKAGRLYKRFRNEEEIEYEEIKELTFEVTTLGDDQDMIDLLTKVKNRDVDLFSHSINVGILANLFGEWLGLEEERLHHLTQAGLLHDVGKLQIPDKILEKPGALTDEEEDILNDHPVFGFKMTEKIEGMTKEIARGVLSHHEKYDGTGYPLGTKGKSIPVFGRILAIVNQFDILISGYKDQTKISPFQAIKIFREDSFGVFDYELLTTFLDKIPYYFINEKVVLSDGREAKVVFINPKNPDRPIIEVDDNYIDLYNNDDLNIIRLLQSSSKELELDNI</sequence>
<dbReference type="PANTHER" id="PTHR43155:SF2">
    <property type="entry name" value="CYCLIC DI-GMP PHOSPHODIESTERASE PA4108"/>
    <property type="match status" value="1"/>
</dbReference>
<protein>
    <submittedName>
        <fullName evidence="2">HD domain-containing protein</fullName>
    </submittedName>
</protein>
<dbReference type="RefSeq" id="WP_270453255.1">
    <property type="nucleotide sequence ID" value="NZ_JADPIE010000002.1"/>
</dbReference>
<dbReference type="PANTHER" id="PTHR43155">
    <property type="entry name" value="CYCLIC DI-GMP PHOSPHODIESTERASE PA4108-RELATED"/>
    <property type="match status" value="1"/>
</dbReference>
<keyword evidence="3" id="KW-1185">Reference proteome</keyword>
<dbReference type="Gene3D" id="1.10.3210.10">
    <property type="entry name" value="Hypothetical protein af1432"/>
    <property type="match status" value="1"/>
</dbReference>
<feature type="domain" description="HD-GYP" evidence="1">
    <location>
        <begin position="117"/>
        <end position="313"/>
    </location>
</feature>
<accession>A0A931F602</accession>
<dbReference type="SUPFAM" id="SSF109604">
    <property type="entry name" value="HD-domain/PDEase-like"/>
    <property type="match status" value="1"/>
</dbReference>
<dbReference type="NCBIfam" id="TIGR00277">
    <property type="entry name" value="HDIG"/>
    <property type="match status" value="1"/>
</dbReference>
<dbReference type="Pfam" id="PF13487">
    <property type="entry name" value="HD_5"/>
    <property type="match status" value="1"/>
</dbReference>
<dbReference type="Proteomes" id="UP000621436">
    <property type="component" value="Unassembled WGS sequence"/>
</dbReference>
<dbReference type="InterPro" id="IPR003607">
    <property type="entry name" value="HD/PDEase_dom"/>
</dbReference>
<evidence type="ECO:0000313" key="2">
    <source>
        <dbReference type="EMBL" id="MBF8436390.1"/>
    </source>
</evidence>
<dbReference type="EMBL" id="JADPIE010000002">
    <property type="protein sequence ID" value="MBF8436390.1"/>
    <property type="molecule type" value="Genomic_DNA"/>
</dbReference>
<dbReference type="InterPro" id="IPR006675">
    <property type="entry name" value="HDIG_dom"/>
</dbReference>
<name>A0A931F602_9FIRM</name>
<dbReference type="CDD" id="cd00077">
    <property type="entry name" value="HDc"/>
    <property type="match status" value="1"/>
</dbReference>
<evidence type="ECO:0000313" key="3">
    <source>
        <dbReference type="Proteomes" id="UP000621436"/>
    </source>
</evidence>
<gene>
    <name evidence="2" type="ORF">I0Q91_04795</name>
</gene>
<proteinExistence type="predicted"/>
<dbReference type="AlphaFoldDB" id="A0A931F602"/>